<organism evidence="5 6">
    <name type="scientific">Sulfidibacter corallicola</name>
    <dbReference type="NCBI Taxonomy" id="2818388"/>
    <lineage>
        <taxon>Bacteria</taxon>
        <taxon>Pseudomonadati</taxon>
        <taxon>Acidobacteriota</taxon>
        <taxon>Holophagae</taxon>
        <taxon>Acanthopleuribacterales</taxon>
        <taxon>Acanthopleuribacteraceae</taxon>
        <taxon>Sulfidibacter</taxon>
    </lineage>
</organism>
<dbReference type="Pfam" id="PF10979">
    <property type="entry name" value="DUF2786"/>
    <property type="match status" value="1"/>
</dbReference>
<dbReference type="KEGG" id="scor:J3U87_11905"/>
<gene>
    <name evidence="5" type="ORF">J3U87_11905</name>
</gene>
<evidence type="ECO:0000259" key="2">
    <source>
        <dbReference type="Pfam" id="PF10263"/>
    </source>
</evidence>
<dbReference type="Pfam" id="PF10263">
    <property type="entry name" value="SprT-like"/>
    <property type="match status" value="1"/>
</dbReference>
<evidence type="ECO:0000313" key="6">
    <source>
        <dbReference type="Proteomes" id="UP000663929"/>
    </source>
</evidence>
<dbReference type="Pfam" id="PF23771">
    <property type="entry name" value="DUF7168"/>
    <property type="match status" value="1"/>
</dbReference>
<dbReference type="EMBL" id="CP071793">
    <property type="protein sequence ID" value="QTD53156.1"/>
    <property type="molecule type" value="Genomic_DNA"/>
</dbReference>
<keyword evidence="6" id="KW-1185">Reference proteome</keyword>
<sequence length="351" mass="40183">MHKGLEQLLSQFLKRSWHHINDERLAGVLRPPIWVIDLAEKRLGFWDAHKRTMGISIELMLNHSEAEVLEVLKHEMAHQYADEVLKSGEHGDETPHGSAFRHACHRLGIGHSARFQPQSEPPPLLRRIQKLLKLAESQNRHEAEAAMAKARALMEKYELDIGLEETEYRYTFLGKPRGRRSAPDKIIGAILASFFHVQIIWIPSRSLIHEKRLWLMEASGTTTSLEIAEYVYAYLAHEMEWLWLEHRRAHPGVSGRSLKNDFLVGLLLGLQQKLAEEEQASSDNASKSLIHLKREKLRGFFEQRHPSRRTSRGGSYRETDSFHAGLDKGRDLDLKKGLRGTKGGTRRLASG</sequence>
<feature type="domain" description="DUF7168" evidence="4">
    <location>
        <begin position="178"/>
        <end position="306"/>
    </location>
</feature>
<dbReference type="InterPro" id="IPR024498">
    <property type="entry name" value="DUF2786"/>
</dbReference>
<evidence type="ECO:0000259" key="3">
    <source>
        <dbReference type="Pfam" id="PF10979"/>
    </source>
</evidence>
<evidence type="ECO:0000259" key="4">
    <source>
        <dbReference type="Pfam" id="PF23771"/>
    </source>
</evidence>
<dbReference type="Proteomes" id="UP000663929">
    <property type="component" value="Chromosome"/>
</dbReference>
<feature type="domain" description="DUF2786" evidence="3">
    <location>
        <begin position="125"/>
        <end position="160"/>
    </location>
</feature>
<protein>
    <submittedName>
        <fullName evidence="5">SprT-like domain-containing protein</fullName>
    </submittedName>
</protein>
<dbReference type="GO" id="GO:0006950">
    <property type="term" value="P:response to stress"/>
    <property type="evidence" value="ECO:0007669"/>
    <property type="project" value="UniProtKB-ARBA"/>
</dbReference>
<feature type="compositionally biased region" description="Basic and acidic residues" evidence="1">
    <location>
        <begin position="315"/>
        <end position="336"/>
    </location>
</feature>
<name>A0A8A4TT69_SULCO</name>
<accession>A0A8A4TT69</accession>
<dbReference type="AlphaFoldDB" id="A0A8A4TT69"/>
<dbReference type="InterPro" id="IPR006640">
    <property type="entry name" value="SprT-like_domain"/>
</dbReference>
<dbReference type="RefSeq" id="WP_237383255.1">
    <property type="nucleotide sequence ID" value="NZ_CP071793.1"/>
</dbReference>
<evidence type="ECO:0000313" key="5">
    <source>
        <dbReference type="EMBL" id="QTD53156.1"/>
    </source>
</evidence>
<feature type="region of interest" description="Disordered" evidence="1">
    <location>
        <begin position="303"/>
        <end position="351"/>
    </location>
</feature>
<proteinExistence type="predicted"/>
<reference evidence="5" key="1">
    <citation type="submission" date="2021-03" db="EMBL/GenBank/DDBJ databases">
        <title>Acanthopleuribacteraceae sp. M133.</title>
        <authorList>
            <person name="Wang G."/>
        </authorList>
    </citation>
    <scope>NUCLEOTIDE SEQUENCE</scope>
    <source>
        <strain evidence="5">M133</strain>
    </source>
</reference>
<dbReference type="InterPro" id="IPR055592">
    <property type="entry name" value="DUF7168"/>
</dbReference>
<evidence type="ECO:0000256" key="1">
    <source>
        <dbReference type="SAM" id="MobiDB-lite"/>
    </source>
</evidence>
<feature type="domain" description="SprT-like" evidence="2">
    <location>
        <begin position="40"/>
        <end position="107"/>
    </location>
</feature>